<dbReference type="GO" id="GO:0071555">
    <property type="term" value="P:cell wall organization"/>
    <property type="evidence" value="ECO:0007669"/>
    <property type="project" value="UniProtKB-KW"/>
</dbReference>
<feature type="transmembrane region" description="Helical" evidence="15">
    <location>
        <begin position="752"/>
        <end position="772"/>
    </location>
</feature>
<dbReference type="FunFam" id="3.90.550.10:FF:000112">
    <property type="entry name" value="Cellulose synthase-like protein E1"/>
    <property type="match status" value="3"/>
</dbReference>
<feature type="transmembrane region" description="Helical" evidence="15">
    <location>
        <begin position="1493"/>
        <end position="1512"/>
    </location>
</feature>
<feature type="transmembrane region" description="Helical" evidence="15">
    <location>
        <begin position="1346"/>
        <end position="1363"/>
    </location>
</feature>
<evidence type="ECO:0000313" key="17">
    <source>
        <dbReference type="Proteomes" id="UP000195402"/>
    </source>
</evidence>
<dbReference type="EMBL" id="MVGT01000180">
    <property type="protein sequence ID" value="OVA19763.1"/>
    <property type="molecule type" value="Genomic_DNA"/>
</dbReference>
<keyword evidence="2" id="KW-0328">Glycosyltransferase</keyword>
<feature type="binding site" evidence="12">
    <location>
        <position position="883"/>
    </location>
    <ligand>
        <name>UDP-alpha-D-glucose</name>
        <dbReference type="ChEBI" id="CHEBI:58885"/>
    </ligand>
</feature>
<sequence>MQITLTVGCLSGSKFCRNLLAIHIIPSRSNDQEEEEEAGGPSAGMIRWIWIGLFAAEVWFGLYWIITQSVRWNHIYRYTFKDRLSLRYGENLPRVDIFVCTADPTIEPPTMVINTVLSVMAYDYPPEKLSVYLSDDGGSDLTFYALFEASRFAKYWIPFCKKFKVEPRSPAAYFAQNSDPPVNVNDKEWLVTKLLYEDMKHRIEEVIKLGRVPEEIREQHKGFSEWNSKVTKHDHQTILQILIHGRDPSAVDTEGHQLPTLVYLAREKRPQYPHNFKAGAINSLLRVSSAISNGQMILSVDCDMYSNDSGALRDALCFLMDEEQGHDIAFVQCPQNFNNVTKSDLYANGFKVINKVELTGLDGSGGSIYSGTGCFHRRESLCGRKFTKDYNENWNRKIEHSKEERSVSELEETSKVLADCTYEENTEWGKEMGLKYGCPVEDVITGLAIQCRGWKSVYYNPERKCFLGVAPTTLDQALVQYKRWSEGLFQIFLSKYCPFFYGRGKINLGLQMGYCIYSLWAPNSFPAIFYLVVPSLCFLNGIPLFPKLSSLWFLPFAYVFITTNLYSLVEALMAGDTIKVWWNLQRIWVFRRQTSFLFSFIDTVIRQLGFSQTTFVITAKVVDDDVQKRYEQEMLEFGSPSPMFAIIATVAVLNLFSLLGGVIKSVIMDTELWVFNELISQFIICGLMVLINRPVYEALFLRKDNGRIPFSVMFTSIVVASFACLIPIEDQSDEEDEYLPLFQTNKAKAQLLAYRFFSISVFVSICLVWVYRAKYVPLPGGGGGGGSSSSKLGTWAWMGLFAAEIWFGFYWFLTQSLRWNPISRHTFKDRLFHRYEERLPSVDIFVCTADPTIEPPTMVINTVLSVMAYDYPPEKLSVYLSDDGGSDLTFYALLEASHFSKYWIPFCKKFKVEPRSPAAYFSTTSTPIHQPASNFEEWSAIKILFEEMEVRIETATRLGRIPEEMRAKHKGFSEWASVSSPRDHQTILQILIDGRDSNAVDMEGCKLPTLVYLAREKRPQHHHNFKAGAMNALIRVSSTISNGQIILNVDCDMYSNSSESIRDALCFFMDEEKGHEIAYVQFPQNFNNISKHDLYGGALAVIRDVEFCSMDGNGGPLYIGSGCFHRRDTLLGKKYSKGSKGDQWKTNTTVTNQVLEESVDELEDRAKGLANCNYEENTQWGNEMGLKYGYPVEDVLTGLTIQCRGWKSVYFNPKRWAFLGVAPNTLGDVLVQHKRWSEGDFQIFLSKYNPFLYGHQKISLALKMGYSTYCLWVPNCFPTLYYLVIPPLCLLKGIPLFPKITSPWFLPFMYLIITKYTYSLVEFLWSSGTLRGWWHEQRMWMFKRTTSYLFAFIDSILKLFGFAKPAFVITTKVTDGDVSKRYEQDMIEFGSSSPIFTTIIATLALINLFSLVGGLKRVFIDMEAKVLEQQLIMQIGLCGLVVLINLPVYQGLFFRKDKGRIPTSITLKSVILAALAYDEYVALFETKEAKGRLAYRLFSVSIFIGICLVWVYRAKYVPTSGGDGGGGGGGGGSSEFILIRRWAWMGLFGSEIWFTLYWLFTQSVRWNLIYRRTFKHRLSQRYEERLPGVDVFVCTADPTIEPPTMVINTVLSMMAYNYPPEKLSVYLSDEGGSDLTFYALLEASHFSKYWIPFCKKFNVEPRSPAVYFLNRPARAETRARAREATTAPNSEEWSTIKILYEEMKNRIETATKLGRIPEEMRAKHKGFSEWASVSSPRDHQTILQILIDGREPNAVDVEGCKLPTLVYLAREKRPQHHHNFKAGAMNALIRVSSEISNGQIILNVDCDMYSNNSESIRDALCFFMDEEKSHEIAFVQYPQIFNNISRHDLYGGALSVICQVELPGLDGNGGPGYIGTGCFHRRETLLGKKYSKESCRGDQWKTESGLTIQCRGWRSVYFIPKRPGFLGVAPNTLGDTLVQHKRWSEGNLQIFLSKYNSFLYGNQKISLGLQMGYCVYNCWSPNCLPTLYYLVIPPLCLLKGIPLFPKCSKNTIEREREGERERCEEVEGEMRMRAKYVPLPGGGELGRWAWIGLFGSEVWFGFYWLFIQFHTVIAGTE</sequence>
<feature type="transmembrane region" description="Helical" evidence="15">
    <location>
        <begin position="527"/>
        <end position="545"/>
    </location>
</feature>
<evidence type="ECO:0000256" key="5">
    <source>
        <dbReference type="ARBA" id="ARBA00022989"/>
    </source>
</evidence>
<proteinExistence type="inferred from homology"/>
<feature type="transmembrane region" description="Helical" evidence="15">
    <location>
        <begin position="708"/>
        <end position="728"/>
    </location>
</feature>
<dbReference type="SUPFAM" id="SSF53448">
    <property type="entry name" value="Nucleotide-diphospho-sugar transferases"/>
    <property type="match status" value="3"/>
</dbReference>
<comment type="subcellular location">
    <subcellularLocation>
        <location evidence="1">Golgi apparatus membrane</location>
        <topology evidence="1">Multi-pass membrane protein</topology>
    </subcellularLocation>
</comment>
<evidence type="ECO:0000256" key="14">
    <source>
        <dbReference type="SAM" id="Coils"/>
    </source>
</evidence>
<feature type="active site" evidence="11">
    <location>
        <position position="1194"/>
    </location>
</feature>
<comment type="similarity">
    <text evidence="10">Belongs to the glycosyltransferase 2 family. Plant cellulose synthase-like E subfamily.</text>
</comment>
<dbReference type="InterPro" id="IPR005150">
    <property type="entry name" value="Cellulose_synth"/>
</dbReference>
<feature type="transmembrane region" description="Helical" evidence="15">
    <location>
        <begin position="1266"/>
        <end position="1284"/>
    </location>
</feature>
<feature type="transmembrane region" description="Helical" evidence="15">
    <location>
        <begin position="1395"/>
        <end position="1419"/>
    </location>
</feature>
<dbReference type="PANTHER" id="PTHR13301">
    <property type="entry name" value="X-BOX TRANSCRIPTION FACTOR-RELATED"/>
    <property type="match status" value="1"/>
</dbReference>
<keyword evidence="7 15" id="KW-0472">Membrane</keyword>
<keyword evidence="5 15" id="KW-1133">Transmembrane helix</keyword>
<evidence type="ECO:0000256" key="11">
    <source>
        <dbReference type="PIRSR" id="PIRSR605150-1"/>
    </source>
</evidence>
<evidence type="ECO:0000256" key="15">
    <source>
        <dbReference type="SAM" id="Phobius"/>
    </source>
</evidence>
<feature type="binding site" evidence="12">
    <location>
        <position position="854"/>
    </location>
    <ligand>
        <name>UDP-alpha-D-glucose</name>
        <dbReference type="ChEBI" id="CHEBI:58885"/>
    </ligand>
</feature>
<feature type="transmembrane region" description="Helical" evidence="15">
    <location>
        <begin position="675"/>
        <end position="696"/>
    </location>
</feature>
<evidence type="ECO:0000256" key="7">
    <source>
        <dbReference type="ARBA" id="ARBA00023136"/>
    </source>
</evidence>
<feature type="transmembrane region" description="Helical" evidence="15">
    <location>
        <begin position="1542"/>
        <end position="1560"/>
    </location>
</feature>
<dbReference type="Proteomes" id="UP000195402">
    <property type="component" value="Unassembled WGS sequence"/>
</dbReference>
<keyword evidence="14" id="KW-0175">Coiled coil</keyword>
<dbReference type="InterPro" id="IPR029044">
    <property type="entry name" value="Nucleotide-diphossugar_trans"/>
</dbReference>
<evidence type="ECO:0000313" key="16">
    <source>
        <dbReference type="EMBL" id="OVA19763.1"/>
    </source>
</evidence>
<dbReference type="Pfam" id="PF03552">
    <property type="entry name" value="Cellulose_synt"/>
    <property type="match status" value="6"/>
</dbReference>
<evidence type="ECO:0000256" key="3">
    <source>
        <dbReference type="ARBA" id="ARBA00022679"/>
    </source>
</evidence>
<feature type="transmembrane region" description="Helical" evidence="15">
    <location>
        <begin position="792"/>
        <end position="813"/>
    </location>
</feature>
<reference evidence="16 17" key="1">
    <citation type="journal article" date="2017" name="Mol. Plant">
        <title>The Genome of Medicinal Plant Macleaya cordata Provides New Insights into Benzylisoquinoline Alkaloids Metabolism.</title>
        <authorList>
            <person name="Liu X."/>
            <person name="Liu Y."/>
            <person name="Huang P."/>
            <person name="Ma Y."/>
            <person name="Qing Z."/>
            <person name="Tang Q."/>
            <person name="Cao H."/>
            <person name="Cheng P."/>
            <person name="Zheng Y."/>
            <person name="Yuan Z."/>
            <person name="Zhou Y."/>
            <person name="Liu J."/>
            <person name="Tang Z."/>
            <person name="Zhuo Y."/>
            <person name="Zhang Y."/>
            <person name="Yu L."/>
            <person name="Huang J."/>
            <person name="Yang P."/>
            <person name="Peng Q."/>
            <person name="Zhang J."/>
            <person name="Jiang W."/>
            <person name="Zhang Z."/>
            <person name="Lin K."/>
            <person name="Ro D.K."/>
            <person name="Chen X."/>
            <person name="Xiong X."/>
            <person name="Shang Y."/>
            <person name="Huang S."/>
            <person name="Zeng J."/>
        </authorList>
    </citation>
    <scope>NUCLEOTIDE SEQUENCE [LARGE SCALE GENOMIC DNA]</scope>
    <source>
        <strain evidence="17">cv. BLH2017</strain>
        <tissue evidence="16">Root</tissue>
    </source>
</reference>
<dbReference type="Gene3D" id="3.90.550.10">
    <property type="entry name" value="Spore Coat Polysaccharide Biosynthesis Protein SpsA, Chain A"/>
    <property type="match status" value="6"/>
</dbReference>
<feature type="active site" evidence="11">
    <location>
        <position position="883"/>
    </location>
</feature>
<feature type="transmembrane region" description="Helical" evidence="15">
    <location>
        <begin position="551"/>
        <end position="575"/>
    </location>
</feature>
<dbReference type="GO" id="GO:0016760">
    <property type="term" value="F:cellulose synthase (UDP-forming) activity"/>
    <property type="evidence" value="ECO:0007669"/>
    <property type="project" value="InterPro"/>
</dbReference>
<dbReference type="InParanoid" id="A0A200RAR0"/>
<keyword evidence="4 15" id="KW-0812">Transmembrane</keyword>
<dbReference type="OMA" id="MACLIPM"/>
<evidence type="ECO:0000256" key="10">
    <source>
        <dbReference type="ARBA" id="ARBA00060766"/>
    </source>
</evidence>
<evidence type="ECO:0000256" key="8">
    <source>
        <dbReference type="ARBA" id="ARBA00023316"/>
    </source>
</evidence>
<name>A0A200RAR0_MACCD</name>
<evidence type="ECO:0000256" key="13">
    <source>
        <dbReference type="PIRSR" id="PIRSR605150-3"/>
    </source>
</evidence>
<evidence type="ECO:0000256" key="6">
    <source>
        <dbReference type="ARBA" id="ARBA00023034"/>
    </source>
</evidence>
<comment type="function">
    <text evidence="9">Thought to be a Golgi-localized beta-glycan synthase that polymerize the backbones of noncellulosic polysaccharides (hemicelluloses) of plant cell wall.</text>
</comment>
<dbReference type="OrthoDB" id="1929172at2759"/>
<feature type="transmembrane region" description="Helical" evidence="15">
    <location>
        <begin position="642"/>
        <end position="663"/>
    </location>
</feature>
<feature type="transmembrane region" description="Helical" evidence="15">
    <location>
        <begin position="48"/>
        <end position="66"/>
    </location>
</feature>
<dbReference type="FunFam" id="3.90.550.10:FF:000138">
    <property type="entry name" value="Cellulose synthase isolog"/>
    <property type="match status" value="3"/>
</dbReference>
<evidence type="ECO:0000256" key="12">
    <source>
        <dbReference type="PIRSR" id="PIRSR605150-2"/>
    </source>
</evidence>
<dbReference type="GO" id="GO:0000139">
    <property type="term" value="C:Golgi membrane"/>
    <property type="evidence" value="ECO:0007669"/>
    <property type="project" value="UniProtKB-SubCell"/>
</dbReference>
<comment type="caution">
    <text evidence="16">The sequence shown here is derived from an EMBL/GenBank/DDBJ whole genome shotgun (WGS) entry which is preliminary data.</text>
</comment>
<keyword evidence="3" id="KW-0808">Transferase</keyword>
<feature type="binding site" evidence="13">
    <location>
        <position position="1050"/>
    </location>
    <ligand>
        <name>Mn(2+)</name>
        <dbReference type="ChEBI" id="CHEBI:29035"/>
    </ligand>
</feature>
<dbReference type="GO" id="GO:0030244">
    <property type="term" value="P:cellulose biosynthetic process"/>
    <property type="evidence" value="ECO:0007669"/>
    <property type="project" value="InterPro"/>
</dbReference>
<evidence type="ECO:0000256" key="2">
    <source>
        <dbReference type="ARBA" id="ARBA00022676"/>
    </source>
</evidence>
<evidence type="ECO:0000256" key="1">
    <source>
        <dbReference type="ARBA" id="ARBA00004653"/>
    </source>
</evidence>
<organism evidence="16 17">
    <name type="scientific">Macleaya cordata</name>
    <name type="common">Five-seeded plume-poppy</name>
    <name type="synonym">Bocconia cordata</name>
    <dbReference type="NCBI Taxonomy" id="56857"/>
    <lineage>
        <taxon>Eukaryota</taxon>
        <taxon>Viridiplantae</taxon>
        <taxon>Streptophyta</taxon>
        <taxon>Embryophyta</taxon>
        <taxon>Tracheophyta</taxon>
        <taxon>Spermatophyta</taxon>
        <taxon>Magnoliopsida</taxon>
        <taxon>Ranunculales</taxon>
        <taxon>Papaveraceae</taxon>
        <taxon>Papaveroideae</taxon>
        <taxon>Macleaya</taxon>
    </lineage>
</organism>
<keyword evidence="6" id="KW-0333">Golgi apparatus</keyword>
<keyword evidence="17" id="KW-1185">Reference proteome</keyword>
<accession>A0A200RAR0</accession>
<protein>
    <submittedName>
        <fullName evidence="16">Cellulose synthase</fullName>
    </submittedName>
</protein>
<dbReference type="SMR" id="A0A200RAR0"/>
<dbReference type="STRING" id="56857.A0A200RAR0"/>
<feature type="transmembrane region" description="Helical" evidence="15">
    <location>
        <begin position="1431"/>
        <end position="1449"/>
    </location>
</feature>
<evidence type="ECO:0000256" key="9">
    <source>
        <dbReference type="ARBA" id="ARBA00037405"/>
    </source>
</evidence>
<feature type="binding site" evidence="13">
    <location>
        <position position="1026"/>
    </location>
    <ligand>
        <name>Mn(2+)</name>
        <dbReference type="ChEBI" id="CHEBI:29035"/>
    </ligand>
</feature>
<feature type="transmembrane region" description="Helical" evidence="15">
    <location>
        <begin position="596"/>
        <end position="622"/>
    </location>
</feature>
<evidence type="ECO:0000256" key="4">
    <source>
        <dbReference type="ARBA" id="ARBA00022692"/>
    </source>
</evidence>
<feature type="transmembrane region" description="Helical" evidence="15">
    <location>
        <begin position="1304"/>
        <end position="1325"/>
    </location>
</feature>
<gene>
    <name evidence="16" type="ORF">BVC80_9059g90</name>
</gene>
<feature type="coiled-coil region" evidence="14">
    <location>
        <begin position="1145"/>
        <end position="1172"/>
    </location>
</feature>
<keyword evidence="8" id="KW-0961">Cell wall biogenesis/degradation</keyword>